<keyword evidence="2" id="KW-1185">Reference proteome</keyword>
<gene>
    <name evidence="1" type="ORF">MAR_037540</name>
</gene>
<reference evidence="1" key="1">
    <citation type="submission" date="2022-11" db="EMBL/GenBank/DDBJ databases">
        <title>Centuries of genome instability and evolution in soft-shell clam transmissible cancer (bioRxiv).</title>
        <authorList>
            <person name="Hart S.F.M."/>
            <person name="Yonemitsu M.A."/>
            <person name="Giersch R.M."/>
            <person name="Beal B.F."/>
            <person name="Arriagada G."/>
            <person name="Davis B.W."/>
            <person name="Ostrander E.A."/>
            <person name="Goff S.P."/>
            <person name="Metzger M.J."/>
        </authorList>
    </citation>
    <scope>NUCLEOTIDE SEQUENCE</scope>
    <source>
        <strain evidence="1">MELC-2E11</strain>
        <tissue evidence="1">Siphon/mantle</tissue>
    </source>
</reference>
<protein>
    <submittedName>
        <fullName evidence="1">Uncharacterized protein</fullName>
    </submittedName>
</protein>
<evidence type="ECO:0000313" key="1">
    <source>
        <dbReference type="EMBL" id="WAR23871.1"/>
    </source>
</evidence>
<sequence>MCPALINSATLEWIKETQRTRAVITFVKTIDLFPSGLYKENSGNDLMELVRGYTFISPYQRNKSLLSNSNTRGENMLLEKQLAGFNDNLYKGNYVHERDAGT</sequence>
<dbReference type="EMBL" id="CP111024">
    <property type="protein sequence ID" value="WAR23871.1"/>
    <property type="molecule type" value="Genomic_DNA"/>
</dbReference>
<organism evidence="1 2">
    <name type="scientific">Mya arenaria</name>
    <name type="common">Soft-shell clam</name>
    <dbReference type="NCBI Taxonomy" id="6604"/>
    <lineage>
        <taxon>Eukaryota</taxon>
        <taxon>Metazoa</taxon>
        <taxon>Spiralia</taxon>
        <taxon>Lophotrochozoa</taxon>
        <taxon>Mollusca</taxon>
        <taxon>Bivalvia</taxon>
        <taxon>Autobranchia</taxon>
        <taxon>Heteroconchia</taxon>
        <taxon>Euheterodonta</taxon>
        <taxon>Imparidentia</taxon>
        <taxon>Neoheterodontei</taxon>
        <taxon>Myida</taxon>
        <taxon>Myoidea</taxon>
        <taxon>Myidae</taxon>
        <taxon>Mya</taxon>
    </lineage>
</organism>
<dbReference type="Proteomes" id="UP001164746">
    <property type="component" value="Chromosome 13"/>
</dbReference>
<evidence type="ECO:0000313" key="2">
    <source>
        <dbReference type="Proteomes" id="UP001164746"/>
    </source>
</evidence>
<accession>A0ABY7FT18</accession>
<proteinExistence type="predicted"/>
<name>A0ABY7FT18_MYAAR</name>